<organism evidence="1 2">
    <name type="scientific">Aquicoccus porphyridii</name>
    <dbReference type="NCBI Taxonomy" id="1852029"/>
    <lineage>
        <taxon>Bacteria</taxon>
        <taxon>Pseudomonadati</taxon>
        <taxon>Pseudomonadota</taxon>
        <taxon>Alphaproteobacteria</taxon>
        <taxon>Rhodobacterales</taxon>
        <taxon>Paracoccaceae</taxon>
        <taxon>Aquicoccus</taxon>
    </lineage>
</organism>
<evidence type="ECO:0000313" key="2">
    <source>
        <dbReference type="Proteomes" id="UP000325291"/>
    </source>
</evidence>
<dbReference type="RefSeq" id="WP_111362307.1">
    <property type="nucleotide sequence ID" value="NZ_VINQ01000001.1"/>
</dbReference>
<dbReference type="Proteomes" id="UP000325291">
    <property type="component" value="Unassembled WGS sequence"/>
</dbReference>
<dbReference type="AlphaFoldDB" id="A0A5A9ZUN1"/>
<sequence length="366" mass="40628">MTSKANSTIAALCYATPSELNFPALAAELEEVLRNNPALDVRVSSQYDDFITLDLSGLRICLAFCDFSKEFNHVEALRPYAESLVIAVGTREDMPCDGPLFERRKFVFDGLVERVETHHPPDRFLRIELVEAFSEDLYDAVIEHIWQVLQDETDVSQTTPAPVPMEEPMEEYAACAPSATASPGKEEHTVRATARPVTDIMPDDVFDDLARRYDAERSNRRTDPFIATQAAMVEPEPKPKPVPIRPTHPAIHADRARSGTRRNRPRAAPVRDKVWLQNAGIRMALYPPENDLPQPAQAKPLLHRAAIHSMNASVIAFSLPLGAAVLTYTVLGRESFEFSGRMAALTGFIMGTSQTQLGAQIFAAFI</sequence>
<evidence type="ECO:0000313" key="1">
    <source>
        <dbReference type="EMBL" id="KAA0920662.1"/>
    </source>
</evidence>
<reference evidence="1 2" key="1">
    <citation type="submission" date="2019-07" db="EMBL/GenBank/DDBJ databases">
        <title>Aquicoccus porphyridii gen. nov., sp. nov., isolated from a small marine red alga, Porphyridium marinum.</title>
        <authorList>
            <person name="Liu L."/>
        </authorList>
    </citation>
    <scope>NUCLEOTIDE SEQUENCE [LARGE SCALE GENOMIC DNA]</scope>
    <source>
        <strain evidence="1 2">L1 8-17</strain>
    </source>
</reference>
<dbReference type="EMBL" id="VINQ01000001">
    <property type="protein sequence ID" value="KAA0920662.1"/>
    <property type="molecule type" value="Genomic_DNA"/>
</dbReference>
<proteinExistence type="predicted"/>
<keyword evidence="2" id="KW-1185">Reference proteome</keyword>
<name>A0A5A9ZUN1_9RHOB</name>
<gene>
    <name evidence="1" type="ORF">FLO80_00310</name>
</gene>
<comment type="caution">
    <text evidence="1">The sequence shown here is derived from an EMBL/GenBank/DDBJ whole genome shotgun (WGS) entry which is preliminary data.</text>
</comment>
<accession>A0A5A9ZUN1</accession>
<protein>
    <submittedName>
        <fullName evidence="1">Uncharacterized protein</fullName>
    </submittedName>
</protein>